<comment type="caution">
    <text evidence="1">The sequence shown here is derived from an EMBL/GenBank/DDBJ whole genome shotgun (WGS) entry which is preliminary data.</text>
</comment>
<accession>A0ACB8XEL9</accession>
<gene>
    <name evidence="1" type="ORF">L6452_43862</name>
</gene>
<evidence type="ECO:0000313" key="1">
    <source>
        <dbReference type="EMBL" id="KAI3665238.1"/>
    </source>
</evidence>
<reference evidence="1 2" key="2">
    <citation type="journal article" date="2022" name="Mol. Ecol. Resour.">
        <title>The genomes of chicory, endive, great burdock and yacon provide insights into Asteraceae paleo-polyploidization history and plant inulin production.</title>
        <authorList>
            <person name="Fan W."/>
            <person name="Wang S."/>
            <person name="Wang H."/>
            <person name="Wang A."/>
            <person name="Jiang F."/>
            <person name="Liu H."/>
            <person name="Zhao H."/>
            <person name="Xu D."/>
            <person name="Zhang Y."/>
        </authorList>
    </citation>
    <scope>NUCLEOTIDE SEQUENCE [LARGE SCALE GENOMIC DNA]</scope>
    <source>
        <strain evidence="2">cv. Niubang</strain>
    </source>
</reference>
<reference evidence="2" key="1">
    <citation type="journal article" date="2022" name="Mol. Ecol. Resour.">
        <title>The genomes of chicory, endive, great burdock and yacon provide insights into Asteraceae palaeo-polyploidization history and plant inulin production.</title>
        <authorList>
            <person name="Fan W."/>
            <person name="Wang S."/>
            <person name="Wang H."/>
            <person name="Wang A."/>
            <person name="Jiang F."/>
            <person name="Liu H."/>
            <person name="Zhao H."/>
            <person name="Xu D."/>
            <person name="Zhang Y."/>
        </authorList>
    </citation>
    <scope>NUCLEOTIDE SEQUENCE [LARGE SCALE GENOMIC DNA]</scope>
    <source>
        <strain evidence="2">cv. Niubang</strain>
    </source>
</reference>
<proteinExistence type="predicted"/>
<name>A0ACB8XEL9_ARCLA</name>
<organism evidence="1 2">
    <name type="scientific">Arctium lappa</name>
    <name type="common">Greater burdock</name>
    <name type="synonym">Lappa major</name>
    <dbReference type="NCBI Taxonomy" id="4217"/>
    <lineage>
        <taxon>Eukaryota</taxon>
        <taxon>Viridiplantae</taxon>
        <taxon>Streptophyta</taxon>
        <taxon>Embryophyta</taxon>
        <taxon>Tracheophyta</taxon>
        <taxon>Spermatophyta</taxon>
        <taxon>Magnoliopsida</taxon>
        <taxon>eudicotyledons</taxon>
        <taxon>Gunneridae</taxon>
        <taxon>Pentapetalae</taxon>
        <taxon>asterids</taxon>
        <taxon>campanulids</taxon>
        <taxon>Asterales</taxon>
        <taxon>Asteraceae</taxon>
        <taxon>Carduoideae</taxon>
        <taxon>Cardueae</taxon>
        <taxon>Arctiinae</taxon>
        <taxon>Arctium</taxon>
    </lineage>
</organism>
<dbReference type="EMBL" id="CM042064">
    <property type="protein sequence ID" value="KAI3665238.1"/>
    <property type="molecule type" value="Genomic_DNA"/>
</dbReference>
<protein>
    <submittedName>
        <fullName evidence="1">Uncharacterized protein</fullName>
    </submittedName>
</protein>
<dbReference type="Proteomes" id="UP001055879">
    <property type="component" value="Linkage Group LG18"/>
</dbReference>
<sequence length="175" mass="19882">MAAIPSSSKNTDPHRPSSSPDLSFNDLATLKNRWGFLLKNRLVSSSSSLRFHHCLLAFKVLGSEERFGSVKILCERSEERFQLNDLKSNSNRPLEAKRQGSSHCQIVLPIPKPWRPKGSDENEEIRKKRRVDFSTLPNCSSTGWRLVQGLRSGEDDGRWSVAISLYRRHIGVFFG</sequence>
<evidence type="ECO:0000313" key="2">
    <source>
        <dbReference type="Proteomes" id="UP001055879"/>
    </source>
</evidence>
<keyword evidence="2" id="KW-1185">Reference proteome</keyword>